<accession>A0A433D5Z1</accession>
<reference evidence="2 3" key="1">
    <citation type="journal article" date="2018" name="New Phytol.">
        <title>Phylogenomics of Endogonaceae and evolution of mycorrhizas within Mucoromycota.</title>
        <authorList>
            <person name="Chang Y."/>
            <person name="Desiro A."/>
            <person name="Na H."/>
            <person name="Sandor L."/>
            <person name="Lipzen A."/>
            <person name="Clum A."/>
            <person name="Barry K."/>
            <person name="Grigoriev I.V."/>
            <person name="Martin F.M."/>
            <person name="Stajich J.E."/>
            <person name="Smith M.E."/>
            <person name="Bonito G."/>
            <person name="Spatafora J.W."/>
        </authorList>
    </citation>
    <scope>NUCLEOTIDE SEQUENCE [LARGE SCALE GENOMIC DNA]</scope>
    <source>
        <strain evidence="2 3">GMNB39</strain>
    </source>
</reference>
<protein>
    <submittedName>
        <fullName evidence="2">Uncharacterized protein</fullName>
    </submittedName>
</protein>
<proteinExistence type="predicted"/>
<evidence type="ECO:0000313" key="3">
    <source>
        <dbReference type="Proteomes" id="UP000268093"/>
    </source>
</evidence>
<name>A0A433D5Z1_9FUNG</name>
<dbReference type="EMBL" id="RBNI01006099">
    <property type="protein sequence ID" value="RUP46251.1"/>
    <property type="molecule type" value="Genomic_DNA"/>
</dbReference>
<feature type="region of interest" description="Disordered" evidence="1">
    <location>
        <begin position="207"/>
        <end position="232"/>
    </location>
</feature>
<gene>
    <name evidence="2" type="ORF">BC936DRAFT_147162</name>
</gene>
<dbReference type="Proteomes" id="UP000268093">
    <property type="component" value="Unassembled WGS sequence"/>
</dbReference>
<evidence type="ECO:0000256" key="1">
    <source>
        <dbReference type="SAM" id="MobiDB-lite"/>
    </source>
</evidence>
<keyword evidence="3" id="KW-1185">Reference proteome</keyword>
<evidence type="ECO:0000313" key="2">
    <source>
        <dbReference type="EMBL" id="RUP46251.1"/>
    </source>
</evidence>
<organism evidence="2 3">
    <name type="scientific">Jimgerdemannia flammicorona</name>
    <dbReference type="NCBI Taxonomy" id="994334"/>
    <lineage>
        <taxon>Eukaryota</taxon>
        <taxon>Fungi</taxon>
        <taxon>Fungi incertae sedis</taxon>
        <taxon>Mucoromycota</taxon>
        <taxon>Mucoromycotina</taxon>
        <taxon>Endogonomycetes</taxon>
        <taxon>Endogonales</taxon>
        <taxon>Endogonaceae</taxon>
        <taxon>Jimgerdemannia</taxon>
    </lineage>
</organism>
<dbReference type="AlphaFoldDB" id="A0A433D5Z1"/>
<comment type="caution">
    <text evidence="2">The sequence shown here is derived from an EMBL/GenBank/DDBJ whole genome shotgun (WGS) entry which is preliminary data.</text>
</comment>
<sequence length="465" mass="52603">MAFVTLSRFALSFDHAVVSVTTSAPMALVSRARERQDGEDASLRSSPISLKVLWFGDDDRLAFSRTVANFEYLQETETRQFSLLTANYLLRRRLPSRFASCWHAFLDGLLSAVCSFSRNDHLTHWKAYGCLGSLRHVRSDCRQRHHYLRSRAQACTPSPLARLRSSLARLRSPLAQLRSPLARLRSPLARLRSPLARLRSPLARLRSPRYPSMTPQATLRARHHHPPGSRPTFRFRPYLRLLTRHRPVARHLPYPHSRSPQLSILRRMTSKTRSGSTVANAWTAVSPLTARHRVPSPKRTACPAFRSACSPVSDSDSEFDADCVRAGNDGSSLLTGEPRSMSRRAFGGGDRWRLRSRVGFVLERQWYVIDAERVSRGSLFRHRVAGRGARAHWKPACHFSEVGGLDLSCAGVGRIALRDVWLQEWRAGRGAIAPVHRALYRNGVAVEGCRVTRIRNLRVLYSAQR</sequence>